<feature type="region of interest" description="Disordered" evidence="11">
    <location>
        <begin position="1425"/>
        <end position="1479"/>
    </location>
</feature>
<keyword evidence="2" id="KW-0547">Nucleotide-binding</keyword>
<dbReference type="SUPFAM" id="SSF101898">
    <property type="entry name" value="NHL repeat"/>
    <property type="match status" value="1"/>
</dbReference>
<dbReference type="PANTHER" id="PTHR47959">
    <property type="entry name" value="ATP-DEPENDENT RNA HELICASE RHLE-RELATED"/>
    <property type="match status" value="1"/>
</dbReference>
<dbReference type="InterPro" id="IPR050079">
    <property type="entry name" value="DEAD_box_RNA_helicase"/>
</dbReference>
<dbReference type="Pfam" id="PF00270">
    <property type="entry name" value="DEAD"/>
    <property type="match status" value="1"/>
</dbReference>
<dbReference type="VEuPathDB" id="VectorBase:LOC119170083"/>
<feature type="domain" description="DEAD-box RNA helicase Q" evidence="14">
    <location>
        <begin position="168"/>
        <end position="196"/>
    </location>
</feature>
<feature type="domain" description="Helicase C-terminal" evidence="13">
    <location>
        <begin position="401"/>
        <end position="565"/>
    </location>
</feature>
<evidence type="ECO:0000256" key="5">
    <source>
        <dbReference type="ARBA" id="ARBA00022840"/>
    </source>
</evidence>
<comment type="caution">
    <text evidence="15">The sequence shown here is derived from an EMBL/GenBank/DDBJ whole genome shotgun (WGS) entry which is preliminary data.</text>
</comment>
<dbReference type="InterPro" id="IPR027417">
    <property type="entry name" value="P-loop_NTPase"/>
</dbReference>
<dbReference type="GO" id="GO:0005829">
    <property type="term" value="C:cytosol"/>
    <property type="evidence" value="ECO:0007669"/>
    <property type="project" value="TreeGrafter"/>
</dbReference>
<dbReference type="SMART" id="SM00487">
    <property type="entry name" value="DEXDc"/>
    <property type="match status" value="1"/>
</dbReference>
<feature type="region of interest" description="Disordered" evidence="11">
    <location>
        <begin position="912"/>
        <end position="1114"/>
    </location>
</feature>
<comment type="similarity">
    <text evidence="7">Belongs to the DEAD box helicase family. DDX52/ROK1 subfamily.</text>
</comment>
<evidence type="ECO:0000256" key="4">
    <source>
        <dbReference type="ARBA" id="ARBA00022806"/>
    </source>
</evidence>
<accession>A0A9J6DT10</accession>
<dbReference type="GO" id="GO:0016787">
    <property type="term" value="F:hydrolase activity"/>
    <property type="evidence" value="ECO:0007669"/>
    <property type="project" value="UniProtKB-KW"/>
</dbReference>
<dbReference type="PROSITE" id="PS51192">
    <property type="entry name" value="HELICASE_ATP_BIND_1"/>
    <property type="match status" value="1"/>
</dbReference>
<evidence type="ECO:0000256" key="7">
    <source>
        <dbReference type="ARBA" id="ARBA00024355"/>
    </source>
</evidence>
<dbReference type="CDD" id="cd17957">
    <property type="entry name" value="DEADc_DDX52"/>
    <property type="match status" value="1"/>
</dbReference>
<evidence type="ECO:0000259" key="13">
    <source>
        <dbReference type="PROSITE" id="PS51194"/>
    </source>
</evidence>
<dbReference type="EC" id="3.6.4.13" evidence="1"/>
<evidence type="ECO:0000256" key="9">
    <source>
        <dbReference type="ARBA" id="ARBA00047984"/>
    </source>
</evidence>
<dbReference type="SMART" id="SM00490">
    <property type="entry name" value="HELICc"/>
    <property type="match status" value="1"/>
</dbReference>
<dbReference type="Pfam" id="PF23758">
    <property type="entry name" value="TPR_HPS5"/>
    <property type="match status" value="1"/>
</dbReference>
<dbReference type="SUPFAM" id="SSF52540">
    <property type="entry name" value="P-loop containing nucleoside triphosphate hydrolases"/>
    <property type="match status" value="1"/>
</dbReference>
<dbReference type="InterPro" id="IPR056445">
    <property type="entry name" value="TPR_HPS5"/>
</dbReference>
<reference evidence="15" key="2">
    <citation type="submission" date="2021-09" db="EMBL/GenBank/DDBJ databases">
        <authorList>
            <person name="Jia N."/>
            <person name="Wang J."/>
            <person name="Shi W."/>
            <person name="Du L."/>
            <person name="Sun Y."/>
            <person name="Zhan W."/>
            <person name="Jiang J."/>
            <person name="Wang Q."/>
            <person name="Zhang B."/>
            <person name="Ji P."/>
            <person name="Sakyi L.B."/>
            <person name="Cui X."/>
            <person name="Yuan T."/>
            <person name="Jiang B."/>
            <person name="Yang W."/>
            <person name="Lam T.T.-Y."/>
            <person name="Chang Q."/>
            <person name="Ding S."/>
            <person name="Wang X."/>
            <person name="Zhu J."/>
            <person name="Ruan X."/>
            <person name="Zhao L."/>
            <person name="Wei J."/>
            <person name="Que T."/>
            <person name="Du C."/>
            <person name="Cheng J."/>
            <person name="Dai P."/>
            <person name="Han X."/>
            <person name="Huang E."/>
            <person name="Gao Y."/>
            <person name="Liu J."/>
            <person name="Shao H."/>
            <person name="Ye R."/>
            <person name="Li L."/>
            <person name="Wei W."/>
            <person name="Wang X."/>
            <person name="Wang C."/>
            <person name="Huo Q."/>
            <person name="Li W."/>
            <person name="Guo W."/>
            <person name="Chen H."/>
            <person name="Chen S."/>
            <person name="Zhou L."/>
            <person name="Zhou L."/>
            <person name="Ni X."/>
            <person name="Tian J."/>
            <person name="Zhou Y."/>
            <person name="Sheng Y."/>
            <person name="Liu T."/>
            <person name="Pan Y."/>
            <person name="Xia L."/>
            <person name="Li J."/>
            <person name="Zhao F."/>
            <person name="Cao W."/>
        </authorList>
    </citation>
    <scope>NUCLEOTIDE SEQUENCE</scope>
    <source>
        <strain evidence="15">Rmic-2018</strain>
        <tissue evidence="15">Larvae</tissue>
    </source>
</reference>
<feature type="region of interest" description="Disordered" evidence="11">
    <location>
        <begin position="101"/>
        <end position="153"/>
    </location>
</feature>
<evidence type="ECO:0000256" key="10">
    <source>
        <dbReference type="PROSITE-ProRule" id="PRU00552"/>
    </source>
</evidence>
<dbReference type="InterPro" id="IPR014001">
    <property type="entry name" value="Helicase_ATP-bd"/>
</dbReference>
<feature type="compositionally biased region" description="Polar residues" evidence="11">
    <location>
        <begin position="1080"/>
        <end position="1093"/>
    </location>
</feature>
<reference evidence="15" key="1">
    <citation type="journal article" date="2020" name="Cell">
        <title>Large-Scale Comparative Analyses of Tick Genomes Elucidate Their Genetic Diversity and Vector Capacities.</title>
        <authorList>
            <consortium name="Tick Genome and Microbiome Consortium (TIGMIC)"/>
            <person name="Jia N."/>
            <person name="Wang J."/>
            <person name="Shi W."/>
            <person name="Du L."/>
            <person name="Sun Y."/>
            <person name="Zhan W."/>
            <person name="Jiang J.F."/>
            <person name="Wang Q."/>
            <person name="Zhang B."/>
            <person name="Ji P."/>
            <person name="Bell-Sakyi L."/>
            <person name="Cui X.M."/>
            <person name="Yuan T.T."/>
            <person name="Jiang B.G."/>
            <person name="Yang W.F."/>
            <person name="Lam T.T."/>
            <person name="Chang Q.C."/>
            <person name="Ding S.J."/>
            <person name="Wang X.J."/>
            <person name="Zhu J.G."/>
            <person name="Ruan X.D."/>
            <person name="Zhao L."/>
            <person name="Wei J.T."/>
            <person name="Ye R.Z."/>
            <person name="Que T.C."/>
            <person name="Du C.H."/>
            <person name="Zhou Y.H."/>
            <person name="Cheng J.X."/>
            <person name="Dai P.F."/>
            <person name="Guo W.B."/>
            <person name="Han X.H."/>
            <person name="Huang E.J."/>
            <person name="Li L.F."/>
            <person name="Wei W."/>
            <person name="Gao Y.C."/>
            <person name="Liu J.Z."/>
            <person name="Shao H.Z."/>
            <person name="Wang X."/>
            <person name="Wang C.C."/>
            <person name="Yang T.C."/>
            <person name="Huo Q.B."/>
            <person name="Li W."/>
            <person name="Chen H.Y."/>
            <person name="Chen S.E."/>
            <person name="Zhou L.G."/>
            <person name="Ni X.B."/>
            <person name="Tian J.H."/>
            <person name="Sheng Y."/>
            <person name="Liu T."/>
            <person name="Pan Y.S."/>
            <person name="Xia L.Y."/>
            <person name="Li J."/>
            <person name="Zhao F."/>
            <person name="Cao W.C."/>
        </authorList>
    </citation>
    <scope>NUCLEOTIDE SEQUENCE</scope>
    <source>
        <strain evidence="15">Rmic-2018</strain>
    </source>
</reference>
<dbReference type="GO" id="GO:0030490">
    <property type="term" value="P:maturation of SSU-rRNA"/>
    <property type="evidence" value="ECO:0007669"/>
    <property type="project" value="InterPro"/>
</dbReference>
<feature type="compositionally biased region" description="Polar residues" evidence="11">
    <location>
        <begin position="1465"/>
        <end position="1478"/>
    </location>
</feature>
<evidence type="ECO:0000259" key="14">
    <source>
        <dbReference type="PROSITE" id="PS51195"/>
    </source>
</evidence>
<comment type="catalytic activity">
    <reaction evidence="9">
        <text>ATP + H2O = ADP + phosphate + H(+)</text>
        <dbReference type="Rhea" id="RHEA:13065"/>
        <dbReference type="ChEBI" id="CHEBI:15377"/>
        <dbReference type="ChEBI" id="CHEBI:15378"/>
        <dbReference type="ChEBI" id="CHEBI:30616"/>
        <dbReference type="ChEBI" id="CHEBI:43474"/>
        <dbReference type="ChEBI" id="CHEBI:456216"/>
        <dbReference type="EC" id="3.6.4.13"/>
    </reaction>
</comment>
<evidence type="ECO:0000256" key="8">
    <source>
        <dbReference type="ARBA" id="ARBA00044533"/>
    </source>
</evidence>
<dbReference type="VEuPathDB" id="VectorBase:LOC119170084"/>
<feature type="compositionally biased region" description="Polar residues" evidence="11">
    <location>
        <begin position="1425"/>
        <end position="1443"/>
    </location>
</feature>
<dbReference type="InterPro" id="IPR011545">
    <property type="entry name" value="DEAD/DEAH_box_helicase_dom"/>
</dbReference>
<keyword evidence="6" id="KW-0694">RNA-binding</keyword>
<dbReference type="InterPro" id="IPR001650">
    <property type="entry name" value="Helicase_C-like"/>
</dbReference>
<sequence length="1915" mass="209801">MIMRDAVVEGSGNFDRLGFFNVHPNLSTRAYNISASIGNAAAAAGIRSRDLRNSNVMLPGAAFPPPPGGYSVRMLTRRSRDRIPAPADALSVKAKIPETRLAKKQPENAAGADFEDAAHNQSASAGTKRKIEGDEAIEQQVHVPKPSKRQRIRAKGTDVPALLETFEELATRYKISRVLLRNVKDLGYEAPTPVQRQAIPAMLERRELLCCAPTGSGKTAAFLIPIIAQLQKPPPVAKGKNDGSEQQKGGFRAVILAPTRELARQTYRECLQLIRDTGLHVYLLSSLSSARSRLPKAQRKLDILVATPNRLLCLTDSGVLTLNRVEWLILDESDKLFENAGGPRGFREQLAKVCQACSASPLMRRALFSATATDQVEAWCRLHLDAFLSLTVGIRNAAADLVDQKLQFVGSESGKLLAIRGLVKEGKLQPPVLVFVQSKQRAKELFAELVYDGINVDVIHAERTQAQRDRVVRAFRSGQVWVLICTEVLARGLDFQGVGLVINYDVPPSVVSYVHRIGRTGRAGHPGKAITFFTEDDVTEGRLKSIVHLLREAGQPLPDYLLGSNPNRGHVVVLEHNARRPTVQAQRLQLSFEHKGSVVTCLEWNSAGTRLFVADNTGKVSVLNVSTSKGKSLFQSPPSTLMRLDSKVVQLNFAQDRLLASTLTRCYLGDTIREKFTQVGKKLRDGEFGGCFYPGSKPLDSMCIYAARPGSRIWQADLKGSVLKTHQFKEALAINSVKLVTYRSDTSTLGSAASPPASTTAFTKLLSIWASNYSSPFLISWSSNGLYVINPQEGEIVLWNDELKDVKDLRCVRNNIYIQLHNGEFCTCSLLTPVQAVLCFLQHSHATLCGQFLCQNQLLIPKPAFEKTVPSELCFDLHDKLQEAGQISLAASVAKILLDNYDVDITKKPAKPKANLTKEDSLDSSSSNPAHVSVERAPAKRRSREAQKSRDEWGISSPRHVRCHSSEPIKTHVVYSPRPARKTVRRGSDPAPPSTIEKTFPAESSLKVKPTKACSPTPARRSIGPSSTQRERSLSLDAPRQGAHESQPPRTLSERPRQLPTAAKSPALVGLSVGSRDQNKVPTKVNSGSSSGRETPEDAEVSPTPGCSEVERGNNKKAYGSALRILPAIPASPLDSPMSPLDRVDPEVLASMYAEQDVGYESVYQYLSLGVYGSSLVPAAFTMRGADLAQLANVADLTKLRDTASANDPSIFYHGPSLVIVLEEWLEALHSTQISIVNQIASTETAKLPAVISHCDSVQKSPDETFSSPSSHCGTKISEQLNLIKSIFTSDPFRLPSEVAEKAKELAMLCFQTRTLGTVERVAAKVSELEGREKLASSMYNGSSAATDVKLSKHGSTNSLCSEDASTHCDLSLSMRSSASEKYGFHLSDMPTVDSCSESAMFQSMSSSCGGLSINLDFRPEESVQQPSALSVRKTSLSQCRQETNGDRAEGANQQRGSEELATVPSASPSHSPLTENESVGAHKAIAVPTEGSSVLKDECLNAVSMNGFASHQGANSCESVAGEGFTGQRNLSVYSDLSPSQGSQSEATSVSWMPMIPQSKEKAELFRNHVNDAKTALFIRYYFHLLDLEVLWDVVQLTESPCFETWSTVVLGVLQELKGRHRNEGGPEHLVIIAQQMQNMAGRPWLLLAYFMLLHEVAQDKAADAFAKKASSLSARDILYFTQLCKVESLFLGAMQGALSCFTLPQMLSSLRKYLENEEVRWEWVTQCLQSVNNECLKCSCGAPSYNSHKSNWPMYEHLKAVLCNKDWISQKSLELCRTYAFWPGYLCALKHLGHRTEHLVNVIQLGDAELLMPDNFLGFVPESPQEWKLAMELVGRHRTERVVVTCLSCGKPQKSTDTQTPLTLQSVAQRMLVSLGFEQAAAVLHELNLPRNSLGQGFYLASVLLTLIEQQQA</sequence>
<dbReference type="PROSITE" id="PS51194">
    <property type="entry name" value="HELICASE_CTER"/>
    <property type="match status" value="1"/>
</dbReference>
<proteinExistence type="inferred from homology"/>
<evidence type="ECO:0000256" key="11">
    <source>
        <dbReference type="SAM" id="MobiDB-lite"/>
    </source>
</evidence>
<dbReference type="Gene3D" id="3.40.50.300">
    <property type="entry name" value="P-loop containing nucleotide triphosphate hydrolases"/>
    <property type="match status" value="2"/>
</dbReference>
<name>A0A9J6DT10_RHIMP</name>
<dbReference type="GO" id="GO:0003723">
    <property type="term" value="F:RNA binding"/>
    <property type="evidence" value="ECO:0007669"/>
    <property type="project" value="UniProtKB-KW"/>
</dbReference>
<gene>
    <name evidence="15" type="ORF">HPB51_007687</name>
</gene>
<dbReference type="EMBL" id="JABSTU010000007">
    <property type="protein sequence ID" value="KAH8025375.1"/>
    <property type="molecule type" value="Genomic_DNA"/>
</dbReference>
<feature type="domain" description="Helicase ATP-binding" evidence="12">
    <location>
        <begin position="199"/>
        <end position="390"/>
    </location>
</feature>
<evidence type="ECO:0000256" key="6">
    <source>
        <dbReference type="ARBA" id="ARBA00022884"/>
    </source>
</evidence>
<dbReference type="Pfam" id="PF00271">
    <property type="entry name" value="Helicase_C"/>
    <property type="match status" value="1"/>
</dbReference>
<dbReference type="Pfam" id="PF23756">
    <property type="entry name" value="Beta-prop_HPS5"/>
    <property type="match status" value="1"/>
</dbReference>
<keyword evidence="16" id="KW-1185">Reference proteome</keyword>
<dbReference type="InterPro" id="IPR014014">
    <property type="entry name" value="RNA_helicase_DEAD_Q_motif"/>
</dbReference>
<organism evidence="15 16">
    <name type="scientific">Rhipicephalus microplus</name>
    <name type="common">Cattle tick</name>
    <name type="synonym">Boophilus microplus</name>
    <dbReference type="NCBI Taxonomy" id="6941"/>
    <lineage>
        <taxon>Eukaryota</taxon>
        <taxon>Metazoa</taxon>
        <taxon>Ecdysozoa</taxon>
        <taxon>Arthropoda</taxon>
        <taxon>Chelicerata</taxon>
        <taxon>Arachnida</taxon>
        <taxon>Acari</taxon>
        <taxon>Parasitiformes</taxon>
        <taxon>Ixodida</taxon>
        <taxon>Ixodoidea</taxon>
        <taxon>Ixodidae</taxon>
        <taxon>Rhipicephalinae</taxon>
        <taxon>Rhipicephalus</taxon>
        <taxon>Boophilus</taxon>
    </lineage>
</organism>
<dbReference type="InterPro" id="IPR056499">
    <property type="entry name" value="Beta-prop_HPS5-like"/>
</dbReference>
<evidence type="ECO:0000256" key="3">
    <source>
        <dbReference type="ARBA" id="ARBA00022801"/>
    </source>
</evidence>
<dbReference type="PANTHER" id="PTHR47959:SF15">
    <property type="entry name" value="RNA HELICASE"/>
    <property type="match status" value="1"/>
</dbReference>
<feature type="short sequence motif" description="Q motif" evidence="10">
    <location>
        <begin position="168"/>
        <end position="196"/>
    </location>
</feature>
<evidence type="ECO:0000256" key="2">
    <source>
        <dbReference type="ARBA" id="ARBA00022741"/>
    </source>
</evidence>
<dbReference type="Proteomes" id="UP000821866">
    <property type="component" value="Unassembled WGS sequence"/>
</dbReference>
<evidence type="ECO:0000259" key="12">
    <source>
        <dbReference type="PROSITE" id="PS51192"/>
    </source>
</evidence>
<keyword evidence="5" id="KW-0067">ATP-binding</keyword>
<dbReference type="GO" id="GO:0005524">
    <property type="term" value="F:ATP binding"/>
    <property type="evidence" value="ECO:0007669"/>
    <property type="project" value="UniProtKB-KW"/>
</dbReference>
<dbReference type="PROSITE" id="PS51195">
    <property type="entry name" value="Q_MOTIF"/>
    <property type="match status" value="1"/>
</dbReference>
<dbReference type="CDD" id="cd18787">
    <property type="entry name" value="SF2_C_DEAD"/>
    <property type="match status" value="1"/>
</dbReference>
<dbReference type="InterPro" id="IPR044764">
    <property type="entry name" value="DDX52/Rok1_DEADc"/>
</dbReference>
<keyword evidence="3" id="KW-0378">Hydrolase</keyword>
<feature type="compositionally biased region" description="Basic and acidic residues" evidence="11">
    <location>
        <begin position="933"/>
        <end position="953"/>
    </location>
</feature>
<keyword evidence="4" id="KW-0347">Helicase</keyword>
<evidence type="ECO:0000313" key="15">
    <source>
        <dbReference type="EMBL" id="KAH8025375.1"/>
    </source>
</evidence>
<evidence type="ECO:0000256" key="1">
    <source>
        <dbReference type="ARBA" id="ARBA00012552"/>
    </source>
</evidence>
<evidence type="ECO:0000313" key="16">
    <source>
        <dbReference type="Proteomes" id="UP000821866"/>
    </source>
</evidence>
<dbReference type="GO" id="GO:0003724">
    <property type="term" value="F:RNA helicase activity"/>
    <property type="evidence" value="ECO:0007669"/>
    <property type="project" value="UniProtKB-EC"/>
</dbReference>
<protein>
    <recommendedName>
        <fullName evidence="8">Probable ATP-dependent RNA helicase DDX52</fullName>
        <ecNumber evidence="1">3.6.4.13</ecNumber>
    </recommendedName>
</protein>